<name>A0A9P8I6W9_9PEZI</name>
<feature type="region of interest" description="Disordered" evidence="1">
    <location>
        <begin position="634"/>
        <end position="664"/>
    </location>
</feature>
<feature type="region of interest" description="Disordered" evidence="1">
    <location>
        <begin position="212"/>
        <end position="243"/>
    </location>
</feature>
<feature type="compositionally biased region" description="Low complexity" evidence="1">
    <location>
        <begin position="32"/>
        <end position="45"/>
    </location>
</feature>
<sequence length="664" mass="72491">MTSRIGLDDFMRALARTPRRSVRRRQRDKAELGLGSALEGGTLLTKAAGNESVSPEGQVSPRRITGPRAVGLTSIPDHKLQPDENNKIQDGDAYDQSASPSEEAHLGAISKLKHIASTYLGEKRSVGGGTECTVGKAQTDRRPRLAVGNDQFTLSRKRKGVVRKRRAPASELVLVSRTTDDSVLHCEPVDSDTPCDLIDDPIYGDSDLLTSSEANSQAQRPGLRSHRARKPLGILRNSATSKRRPHSYIDLSEFRMPASTTDRVYRARRRGSGFDGSASTKVSPTNMAWRYQKMQGTGGSIDVGELTLVNSEVLRILELDLGPDFTATEDKQAPVRPWVRNKGPQQTSAIPPASQPGLRGLYRVPRLPPTGDDGMDLVLSSSSPMRKPRRKVSFVEDSRTQFSPIKPHESSRKIATMAHSKGGTSQMTMFSFPPSAMKRRATFDQEIYEQFACVTAPARKKDSQLDEDTGDSSEKDSLDEEDGQDSDEGGSESQSPGEDEEEEELSAGQRATDIESTPVGLHFLGKALSQYPQPVGLPLVITSGWPKHDSQEPWRVTKPVRRTLIEVQDEILDDLPDQDNAQLSEVANARKRRRTASLPLSSCRQYSYPLPLPKKAALSSSLGTRGTPVQVSLEPSAAVSGKSLKPALIKSRVSSGSRPLASEN</sequence>
<feature type="region of interest" description="Disordered" evidence="1">
    <location>
        <begin position="379"/>
        <end position="413"/>
    </location>
</feature>
<accession>A0A9P8I6W9</accession>
<dbReference type="EMBL" id="JAGHQL010000063">
    <property type="protein sequence ID" value="KAH0542011.1"/>
    <property type="molecule type" value="Genomic_DNA"/>
</dbReference>
<organism evidence="2 3">
    <name type="scientific">Glutinoglossum americanum</name>
    <dbReference type="NCBI Taxonomy" id="1670608"/>
    <lineage>
        <taxon>Eukaryota</taxon>
        <taxon>Fungi</taxon>
        <taxon>Dikarya</taxon>
        <taxon>Ascomycota</taxon>
        <taxon>Pezizomycotina</taxon>
        <taxon>Geoglossomycetes</taxon>
        <taxon>Geoglossales</taxon>
        <taxon>Geoglossaceae</taxon>
        <taxon>Glutinoglossum</taxon>
    </lineage>
</organism>
<feature type="region of interest" description="Disordered" evidence="1">
    <location>
        <begin position="338"/>
        <end position="360"/>
    </location>
</feature>
<evidence type="ECO:0000256" key="1">
    <source>
        <dbReference type="SAM" id="MobiDB-lite"/>
    </source>
</evidence>
<gene>
    <name evidence="2" type="ORF">FGG08_003560</name>
</gene>
<dbReference type="AlphaFoldDB" id="A0A9P8I6W9"/>
<keyword evidence="3" id="KW-1185">Reference proteome</keyword>
<feature type="region of interest" description="Disordered" evidence="1">
    <location>
        <begin position="458"/>
        <end position="518"/>
    </location>
</feature>
<evidence type="ECO:0000313" key="3">
    <source>
        <dbReference type="Proteomes" id="UP000698800"/>
    </source>
</evidence>
<protein>
    <submittedName>
        <fullName evidence="2">Uncharacterized protein</fullName>
    </submittedName>
</protein>
<proteinExistence type="predicted"/>
<evidence type="ECO:0000313" key="2">
    <source>
        <dbReference type="EMBL" id="KAH0542011.1"/>
    </source>
</evidence>
<dbReference type="Proteomes" id="UP000698800">
    <property type="component" value="Unassembled WGS sequence"/>
</dbReference>
<feature type="compositionally biased region" description="Acidic residues" evidence="1">
    <location>
        <begin position="465"/>
        <end position="490"/>
    </location>
</feature>
<feature type="region of interest" description="Disordered" evidence="1">
    <location>
        <begin position="18"/>
        <end position="98"/>
    </location>
</feature>
<dbReference type="OrthoDB" id="5425462at2759"/>
<feature type="compositionally biased region" description="Polar residues" evidence="1">
    <location>
        <begin position="652"/>
        <end position="664"/>
    </location>
</feature>
<reference evidence="2" key="1">
    <citation type="submission" date="2021-03" db="EMBL/GenBank/DDBJ databases">
        <title>Comparative genomics and phylogenomic investigation of the class Geoglossomycetes provide insights into ecological specialization and systematics.</title>
        <authorList>
            <person name="Melie T."/>
            <person name="Pirro S."/>
            <person name="Miller A.N."/>
            <person name="Quandt A."/>
        </authorList>
    </citation>
    <scope>NUCLEOTIDE SEQUENCE</scope>
    <source>
        <strain evidence="2">GBOQ0MN5Z8</strain>
    </source>
</reference>
<comment type="caution">
    <text evidence="2">The sequence shown here is derived from an EMBL/GenBank/DDBJ whole genome shotgun (WGS) entry which is preliminary data.</text>
</comment>
<feature type="compositionally biased region" description="Basic and acidic residues" evidence="1">
    <location>
        <begin position="76"/>
        <end position="90"/>
    </location>
</feature>
<feature type="compositionally biased region" description="Basic residues" evidence="1">
    <location>
        <begin position="18"/>
        <end position="27"/>
    </location>
</feature>